<reference evidence="4 5" key="1">
    <citation type="submission" date="2019-04" db="EMBL/GenBank/DDBJ databases">
        <title>Aspergillus burnettii sp. nov., novel species from soil in southeast Queensland.</title>
        <authorList>
            <person name="Gilchrist C.L.M."/>
            <person name="Pitt J.I."/>
            <person name="Lange L."/>
            <person name="Lacey H.J."/>
            <person name="Vuong D."/>
            <person name="Midgley D.J."/>
            <person name="Greenfield P."/>
            <person name="Bradbury M."/>
            <person name="Lacey E."/>
            <person name="Busk P.K."/>
            <person name="Pilgaard B."/>
            <person name="Chooi Y.H."/>
            <person name="Piggott A.M."/>
        </authorList>
    </citation>
    <scope>NUCLEOTIDE SEQUENCE [LARGE SCALE GENOMIC DNA]</scope>
    <source>
        <strain evidence="4 5">FRR 5400</strain>
    </source>
</reference>
<dbReference type="PROSITE" id="PS50088">
    <property type="entry name" value="ANK_REPEAT"/>
    <property type="match status" value="3"/>
</dbReference>
<proteinExistence type="predicted"/>
<keyword evidence="5" id="KW-1185">Reference proteome</keyword>
<evidence type="ECO:0008006" key="6">
    <source>
        <dbReference type="Google" id="ProtNLM"/>
    </source>
</evidence>
<keyword evidence="1" id="KW-0677">Repeat</keyword>
<keyword evidence="2 3" id="KW-0040">ANK repeat</keyword>
<gene>
    <name evidence="4" type="ORF">ETB97_011469</name>
</gene>
<dbReference type="PANTHER" id="PTHR24198">
    <property type="entry name" value="ANKYRIN REPEAT AND PROTEIN KINASE DOMAIN-CONTAINING PROTEIN"/>
    <property type="match status" value="1"/>
</dbReference>
<dbReference type="Gene3D" id="1.25.40.20">
    <property type="entry name" value="Ankyrin repeat-containing domain"/>
    <property type="match status" value="2"/>
</dbReference>
<dbReference type="PROSITE" id="PS50297">
    <property type="entry name" value="ANK_REP_REGION"/>
    <property type="match status" value="3"/>
</dbReference>
<feature type="repeat" description="ANK" evidence="3">
    <location>
        <begin position="142"/>
        <end position="174"/>
    </location>
</feature>
<dbReference type="EMBL" id="SPNV01000007">
    <property type="protein sequence ID" value="KAF5866584.1"/>
    <property type="molecule type" value="Genomic_DNA"/>
</dbReference>
<organism evidence="4 5">
    <name type="scientific">Petromyces alliaceus</name>
    <name type="common">Aspergillus alliaceus</name>
    <dbReference type="NCBI Taxonomy" id="209559"/>
    <lineage>
        <taxon>Eukaryota</taxon>
        <taxon>Fungi</taxon>
        <taxon>Dikarya</taxon>
        <taxon>Ascomycota</taxon>
        <taxon>Pezizomycotina</taxon>
        <taxon>Eurotiomycetes</taxon>
        <taxon>Eurotiomycetidae</taxon>
        <taxon>Eurotiales</taxon>
        <taxon>Aspergillaceae</taxon>
        <taxon>Aspergillus</taxon>
        <taxon>Aspergillus subgen. Circumdati</taxon>
    </lineage>
</organism>
<dbReference type="SUPFAM" id="SSF48403">
    <property type="entry name" value="Ankyrin repeat"/>
    <property type="match status" value="2"/>
</dbReference>
<evidence type="ECO:0000313" key="4">
    <source>
        <dbReference type="EMBL" id="KAF5866584.1"/>
    </source>
</evidence>
<accession>A0A8H6AGA9</accession>
<dbReference type="Pfam" id="PF12796">
    <property type="entry name" value="Ank_2"/>
    <property type="match status" value="3"/>
</dbReference>
<dbReference type="PRINTS" id="PR01415">
    <property type="entry name" value="ANKYRIN"/>
</dbReference>
<feature type="repeat" description="ANK" evidence="3">
    <location>
        <begin position="109"/>
        <end position="141"/>
    </location>
</feature>
<evidence type="ECO:0000256" key="1">
    <source>
        <dbReference type="ARBA" id="ARBA00022737"/>
    </source>
</evidence>
<dbReference type="PANTHER" id="PTHR24198:SF165">
    <property type="entry name" value="ANKYRIN REPEAT-CONTAINING PROTEIN-RELATED"/>
    <property type="match status" value="1"/>
</dbReference>
<dbReference type="AlphaFoldDB" id="A0A8H6AGA9"/>
<evidence type="ECO:0000256" key="3">
    <source>
        <dbReference type="PROSITE-ProRule" id="PRU00023"/>
    </source>
</evidence>
<evidence type="ECO:0000313" key="5">
    <source>
        <dbReference type="Proteomes" id="UP000541154"/>
    </source>
</evidence>
<dbReference type="InterPro" id="IPR036770">
    <property type="entry name" value="Ankyrin_rpt-contain_sf"/>
</dbReference>
<comment type="caution">
    <text evidence="4">The sequence shown here is derived from an EMBL/GenBank/DDBJ whole genome shotgun (WGS) entry which is preliminary data.</text>
</comment>
<evidence type="ECO:0000256" key="2">
    <source>
        <dbReference type="ARBA" id="ARBA00023043"/>
    </source>
</evidence>
<protein>
    <recommendedName>
        <fullName evidence="6">Ankyrin</fullName>
    </recommendedName>
</protein>
<sequence>MGRSPVVHAAFGGQDAVVKQILDTPGVDPSFKDLHGRTPLSWTVGYGSEAAISQFLSRPDVDVNVAVETDGMLKKGWTALMFSVSFGYISVVKLLLEMPHINIDHQIENGKTDLHFAARHGSEDIERLLLARGANPDPKDRHNRSPLYLSAHFGHLGVVKLLHEAGADLDSVTSGGGTPLITASSCGFSDMVLFLLETGRVALGCQEEDMERNSFSFAAQGGYLEIVQKLIQYGEVTNTKDYKGRTPLSYAVEHGNIEIARVLLLNSSPVDCEGMDADGETLLSRASRHCDLDISDLLASITASDLQL</sequence>
<feature type="repeat" description="ANK" evidence="3">
    <location>
        <begin position="243"/>
        <end position="275"/>
    </location>
</feature>
<dbReference type="SMART" id="SM00248">
    <property type="entry name" value="ANK"/>
    <property type="match status" value="9"/>
</dbReference>
<name>A0A8H6AGA9_PETAA</name>
<dbReference type="InterPro" id="IPR002110">
    <property type="entry name" value="Ankyrin_rpt"/>
</dbReference>
<dbReference type="Proteomes" id="UP000541154">
    <property type="component" value="Unassembled WGS sequence"/>
</dbReference>